<keyword evidence="6" id="KW-0281">Fimbrium</keyword>
<dbReference type="RefSeq" id="WP_368380504.1">
    <property type="nucleotide sequence ID" value="NZ_JBFRYA010000003.1"/>
</dbReference>
<keyword evidence="4" id="KW-0479">Metal-binding</keyword>
<feature type="signal peptide" evidence="7">
    <location>
        <begin position="1"/>
        <end position="28"/>
    </location>
</feature>
<organism evidence="9 10">
    <name type="scientific">Zhongshania guokunii</name>
    <dbReference type="NCBI Taxonomy" id="641783"/>
    <lineage>
        <taxon>Bacteria</taxon>
        <taxon>Pseudomonadati</taxon>
        <taxon>Pseudomonadota</taxon>
        <taxon>Gammaproteobacteria</taxon>
        <taxon>Cellvibrionales</taxon>
        <taxon>Spongiibacteraceae</taxon>
        <taxon>Zhongshania</taxon>
    </lineage>
</organism>
<name>A0ABV3U2Y4_9GAMM</name>
<dbReference type="SUPFAM" id="SSF50998">
    <property type="entry name" value="Quinoprotein alcohol dehydrogenase-like"/>
    <property type="match status" value="1"/>
</dbReference>
<keyword evidence="7" id="KW-0732">Signal</keyword>
<dbReference type="Pfam" id="PF05567">
    <property type="entry name" value="T4P_PilY1"/>
    <property type="match status" value="1"/>
</dbReference>
<comment type="similarity">
    <text evidence="2">Belongs to the PilY1 family.</text>
</comment>
<keyword evidence="5" id="KW-0106">Calcium</keyword>
<evidence type="ECO:0000256" key="3">
    <source>
        <dbReference type="ARBA" id="ARBA00022558"/>
    </source>
</evidence>
<evidence type="ECO:0000256" key="1">
    <source>
        <dbReference type="ARBA" id="ARBA00004561"/>
    </source>
</evidence>
<proteinExistence type="inferred from homology"/>
<evidence type="ECO:0000256" key="2">
    <source>
        <dbReference type="ARBA" id="ARBA00008387"/>
    </source>
</evidence>
<dbReference type="Proteomes" id="UP001557485">
    <property type="component" value="Unassembled WGS sequence"/>
</dbReference>
<evidence type="ECO:0000259" key="8">
    <source>
        <dbReference type="Pfam" id="PF05567"/>
    </source>
</evidence>
<feature type="chain" id="PRO_5046593586" evidence="7">
    <location>
        <begin position="29"/>
        <end position="1179"/>
    </location>
</feature>
<gene>
    <name evidence="9" type="ORF">AB4876_04760</name>
</gene>
<dbReference type="PROSITE" id="PS00018">
    <property type="entry name" value="EF_HAND_1"/>
    <property type="match status" value="1"/>
</dbReference>
<reference evidence="9 10" key="1">
    <citation type="journal article" date="2011" name="Int. J. Syst. Evol. Microbiol.">
        <title>Zhongshania antarctica gen. nov., sp. nov. and Zhongshania guokunii sp. nov., gammaproteobacteria respectively isolated from coastal attached (fast) ice and surface seawater of the Antarctic.</title>
        <authorList>
            <person name="Li H.J."/>
            <person name="Zhang X.Y."/>
            <person name="Chen C.X."/>
            <person name="Zhang Y.J."/>
            <person name="Gao Z.M."/>
            <person name="Yu Y."/>
            <person name="Chen X.L."/>
            <person name="Chen B."/>
            <person name="Zhang Y.Z."/>
        </authorList>
    </citation>
    <scope>NUCLEOTIDE SEQUENCE [LARGE SCALE GENOMIC DNA]</scope>
    <source>
        <strain evidence="9 10">ZS6-22T</strain>
    </source>
</reference>
<feature type="domain" description="PilY1 beta-propeller" evidence="8">
    <location>
        <begin position="673"/>
        <end position="1009"/>
    </location>
</feature>
<dbReference type="InterPro" id="IPR015943">
    <property type="entry name" value="WD40/YVTN_repeat-like_dom_sf"/>
</dbReference>
<evidence type="ECO:0000313" key="10">
    <source>
        <dbReference type="Proteomes" id="UP001557485"/>
    </source>
</evidence>
<dbReference type="InterPro" id="IPR011047">
    <property type="entry name" value="Quinoprotein_ADH-like_sf"/>
</dbReference>
<accession>A0ABV3U2Y4</accession>
<dbReference type="InterPro" id="IPR018247">
    <property type="entry name" value="EF_Hand_1_Ca_BS"/>
</dbReference>
<dbReference type="InterPro" id="IPR008707">
    <property type="entry name" value="B-propeller_PilY1"/>
</dbReference>
<protein>
    <submittedName>
        <fullName evidence="9">Pilus assembly protein</fullName>
    </submittedName>
</protein>
<sequence length="1179" mass="126612">MNGNAALRWTQRTLGPVLLAISSAYSLAEIDIADTPLSLATGVRPNIIIAIDDSGSMDAELLMPTNDGALWWHTGNKSFVGLDKNDAGAAGVLNFNKVGGADGTWKKYIYLFPNGTGAGKRVYGDDNNDHYAVPPTAQFAFARSPDYNKAYFNPDDSYLPWPSVGTNIFANITPASAPSDPSVGDFTFNLLPNINIATGSFYFQTGMLLSNGNVATSAGSQIINYYPATFYLKEPLASDYGYTGTTLTGYTPDGASALYGYEIKSANFSTSAAYTAMAQNFANWFSYYRKRHLATRAGVALSFFDVNNVRLGEFTINNLRDVSMKTLANSADRNSFYDTLYTRGGNSGGTPNREALNHAGSQFQRSDSAAPITHACQANAAILFTDGYSNVSSISGVGNEDAGKGAPYEDTASSTMADIAMKYYDNPLRLNFATGQVPMAAACNRKNPPPALDCKTDLHMLSYAVTLGTGGILYDPDNPADPYTSPPSWHTSFENRSPTAIDDLWHATINGRGALLIASKPVEIAEKLKSAITQILQSISSSASIATNSTRLDSDTIIFQARYDSRDWSGQIQAYEVDSDGDLATEQWDTNSNGGIPPHANRNILTWISPISGPGTAVDFSWDNLSVTEQLALTVDLNAADISIAGPQRVNWLRGDQSLEGLNANYRIRSHLLGDIINSNPYFHWQQNYGFKRLPGSAGSSYEAYLSAKKTKPPMLYVGANDGMLHALNATSGTEEFAYIPASAYPNLASLSKPDYSHKYFVDGSPLVLDAYWNDSWHSILVGSSGAGGGSVFAIDVSDPSNVDSSDILWDFHTSASDSHKLGMSMSNPVLTRLASGDWVAIFGNGYNSGDTVKLLLVNLQTGELIKAIDTEVAGSNNGLGDILAVDSDSDRITDYVYAGDLNGNVWKFDLSSNNSSQWKVAFKSGNTPKPFFVAKAPDGSAQAITAGMTSGRHPDGGIMIYFGTGKYFENGDSLVTSSPQLQSFYGLRDNGSQILARSNLQQQTISYEGTPTLRGGSAEFAVRVVSNTTVDYGAKAGWYVDLTSPSAANGAGERVIDQAILRNGRVIFATLIPSADPCNFGGTGWLMEIDSINGGRLPDTVIDINGDGLINDDDMTNLSDEFFPSSAKKFDQLLTRPGIIGAGEKEYKYTSGSRGGIGITLERGSGHELGRQAWWQLQ</sequence>
<evidence type="ECO:0000256" key="5">
    <source>
        <dbReference type="ARBA" id="ARBA00022837"/>
    </source>
</evidence>
<dbReference type="Gene3D" id="2.130.10.10">
    <property type="entry name" value="YVTN repeat-like/Quinoprotein amine dehydrogenase"/>
    <property type="match status" value="1"/>
</dbReference>
<evidence type="ECO:0000256" key="7">
    <source>
        <dbReference type="SAM" id="SignalP"/>
    </source>
</evidence>
<evidence type="ECO:0000313" key="9">
    <source>
        <dbReference type="EMBL" id="MEX1668211.1"/>
    </source>
</evidence>
<comment type="subcellular location">
    <subcellularLocation>
        <location evidence="1">Fimbrium</location>
    </subcellularLocation>
</comment>
<dbReference type="EMBL" id="JBFRYA010000003">
    <property type="protein sequence ID" value="MEX1668211.1"/>
    <property type="molecule type" value="Genomic_DNA"/>
</dbReference>
<keyword evidence="10" id="KW-1185">Reference proteome</keyword>
<keyword evidence="3" id="KW-1029">Fimbrium biogenesis</keyword>
<comment type="caution">
    <text evidence="9">The sequence shown here is derived from an EMBL/GenBank/DDBJ whole genome shotgun (WGS) entry which is preliminary data.</text>
</comment>
<evidence type="ECO:0000256" key="6">
    <source>
        <dbReference type="ARBA" id="ARBA00023263"/>
    </source>
</evidence>
<evidence type="ECO:0000256" key="4">
    <source>
        <dbReference type="ARBA" id="ARBA00022723"/>
    </source>
</evidence>